<evidence type="ECO:0000313" key="2">
    <source>
        <dbReference type="Proteomes" id="UP000655273"/>
    </source>
</evidence>
<name>A0A927HKP9_9ENTR</name>
<comment type="caution">
    <text evidence="1">The sequence shown here is derived from an EMBL/GenBank/DDBJ whole genome shotgun (WGS) entry which is preliminary data.</text>
</comment>
<reference evidence="1" key="1">
    <citation type="submission" date="2020-07" db="EMBL/GenBank/DDBJ databases">
        <title>Clinical and genomic characterization of carbapenemase-producing Enterobacterales causing secondary infections during the COVID-19 crisis at a New York City hospital.</title>
        <authorList>
            <person name="Gomez-Simmonds A."/>
            <person name="Annavajhala M.K."/>
            <person name="Uhlemann A.-C."/>
        </authorList>
    </citation>
    <scope>NUCLEOTIDE SEQUENCE</scope>
    <source>
        <strain evidence="1">NK1396</strain>
    </source>
</reference>
<dbReference type="EMBL" id="JACXTA010000001">
    <property type="protein sequence ID" value="MBD3706722.1"/>
    <property type="molecule type" value="Genomic_DNA"/>
</dbReference>
<proteinExistence type="predicted"/>
<protein>
    <submittedName>
        <fullName evidence="1">Uncharacterized protein</fullName>
    </submittedName>
</protein>
<sequence>MQFWEAGTATGKAMHDIAQIWAGGEGDLFHWAAPLWVEERGELRA</sequence>
<accession>A0A927HKP9</accession>
<organism evidence="1 2">
    <name type="scientific">Enterobacter hormaechei</name>
    <dbReference type="NCBI Taxonomy" id="158836"/>
    <lineage>
        <taxon>Bacteria</taxon>
        <taxon>Pseudomonadati</taxon>
        <taxon>Pseudomonadota</taxon>
        <taxon>Gammaproteobacteria</taxon>
        <taxon>Enterobacterales</taxon>
        <taxon>Enterobacteriaceae</taxon>
        <taxon>Enterobacter</taxon>
        <taxon>Enterobacter cloacae complex</taxon>
    </lineage>
</organism>
<dbReference type="Proteomes" id="UP000655273">
    <property type="component" value="Unassembled WGS sequence"/>
</dbReference>
<evidence type="ECO:0000313" key="1">
    <source>
        <dbReference type="EMBL" id="MBD3706722.1"/>
    </source>
</evidence>
<gene>
    <name evidence="1" type="ORF">IE983_05155</name>
</gene>
<dbReference type="AlphaFoldDB" id="A0A927HKP9"/>